<reference evidence="2" key="1">
    <citation type="submission" date="2021-10" db="EMBL/GenBank/DDBJ databases">
        <title>De novo Genome Assembly of Clathrus columnatus (Basidiomycota, Fungi) Using Illumina and Nanopore Sequence Data.</title>
        <authorList>
            <person name="Ogiso-Tanaka E."/>
            <person name="Itagaki H."/>
            <person name="Hosoya T."/>
            <person name="Hosaka K."/>
        </authorList>
    </citation>
    <scope>NUCLEOTIDE SEQUENCE</scope>
    <source>
        <strain evidence="2">MO-923</strain>
    </source>
</reference>
<keyword evidence="3" id="KW-1185">Reference proteome</keyword>
<feature type="compositionally biased region" description="Low complexity" evidence="1">
    <location>
        <begin position="64"/>
        <end position="87"/>
    </location>
</feature>
<proteinExistence type="predicted"/>
<dbReference type="AlphaFoldDB" id="A0AAV5A6H9"/>
<comment type="caution">
    <text evidence="2">The sequence shown here is derived from an EMBL/GenBank/DDBJ whole genome shotgun (WGS) entry which is preliminary data.</text>
</comment>
<dbReference type="Proteomes" id="UP001050691">
    <property type="component" value="Unassembled WGS sequence"/>
</dbReference>
<protein>
    <submittedName>
        <fullName evidence="2">Uncharacterized protein</fullName>
    </submittedName>
</protein>
<evidence type="ECO:0000256" key="1">
    <source>
        <dbReference type="SAM" id="MobiDB-lite"/>
    </source>
</evidence>
<evidence type="ECO:0000313" key="2">
    <source>
        <dbReference type="EMBL" id="GJJ08828.1"/>
    </source>
</evidence>
<gene>
    <name evidence="2" type="ORF">Clacol_003047</name>
</gene>
<evidence type="ECO:0000313" key="3">
    <source>
        <dbReference type="Proteomes" id="UP001050691"/>
    </source>
</evidence>
<name>A0AAV5A6H9_9AGAM</name>
<feature type="compositionally biased region" description="Low complexity" evidence="1">
    <location>
        <begin position="34"/>
        <end position="52"/>
    </location>
</feature>
<dbReference type="EMBL" id="BPWL01000003">
    <property type="protein sequence ID" value="GJJ08828.1"/>
    <property type="molecule type" value="Genomic_DNA"/>
</dbReference>
<sequence length="247" mass="26790">MSPGAATISTPPSGPFTLPVLARIWGWRSDAVAATATASRPTTITTGATDTTIVSHSKPRRIPDNSPLPSNNNNNNNNNGSSSNNRPKSPEGSLPPSPRSTPRRMLSKSELVLECSSGTVPKTHSSIVDAGPQWKQSAVVVHHDSFLCQDAVNTTRLLNLSRKRVLDKIGTLGGNTIVDERWSCTVHKQESKRDMRYKVLVMYRGIPARSDLSDPDQPISLHEAKAIPGLMTVLSRQSKYECPLSMS</sequence>
<accession>A0AAV5A6H9</accession>
<organism evidence="2 3">
    <name type="scientific">Clathrus columnatus</name>
    <dbReference type="NCBI Taxonomy" id="1419009"/>
    <lineage>
        <taxon>Eukaryota</taxon>
        <taxon>Fungi</taxon>
        <taxon>Dikarya</taxon>
        <taxon>Basidiomycota</taxon>
        <taxon>Agaricomycotina</taxon>
        <taxon>Agaricomycetes</taxon>
        <taxon>Phallomycetidae</taxon>
        <taxon>Phallales</taxon>
        <taxon>Clathraceae</taxon>
        <taxon>Clathrus</taxon>
    </lineage>
</organism>
<feature type="region of interest" description="Disordered" evidence="1">
    <location>
        <begin position="34"/>
        <end position="106"/>
    </location>
</feature>